<dbReference type="AlphaFoldDB" id="A0A9P4G951"/>
<proteinExistence type="predicted"/>
<dbReference type="InterPro" id="IPR038883">
    <property type="entry name" value="AN11006-like"/>
</dbReference>
<gene>
    <name evidence="4" type="ORF">K460DRAFT_358101</name>
</gene>
<feature type="region of interest" description="Disordered" evidence="1">
    <location>
        <begin position="521"/>
        <end position="556"/>
    </location>
</feature>
<feature type="domain" description="Probable treble clef zinc finger fungi" evidence="3">
    <location>
        <begin position="96"/>
        <end position="130"/>
    </location>
</feature>
<evidence type="ECO:0000259" key="2">
    <source>
        <dbReference type="Pfam" id="PF26647"/>
    </source>
</evidence>
<dbReference type="OrthoDB" id="5600002at2759"/>
<comment type="caution">
    <text evidence="4">The sequence shown here is derived from an EMBL/GenBank/DDBJ whole genome shotgun (WGS) entry which is preliminary data.</text>
</comment>
<organism evidence="4 5">
    <name type="scientific">Cucurbitaria berberidis CBS 394.84</name>
    <dbReference type="NCBI Taxonomy" id="1168544"/>
    <lineage>
        <taxon>Eukaryota</taxon>
        <taxon>Fungi</taxon>
        <taxon>Dikarya</taxon>
        <taxon>Ascomycota</taxon>
        <taxon>Pezizomycotina</taxon>
        <taxon>Dothideomycetes</taxon>
        <taxon>Pleosporomycetidae</taxon>
        <taxon>Pleosporales</taxon>
        <taxon>Pleosporineae</taxon>
        <taxon>Cucurbitariaceae</taxon>
        <taxon>Cucurbitaria</taxon>
    </lineage>
</organism>
<feature type="domain" description="Probable treble clef zinc finger" evidence="2">
    <location>
        <begin position="50"/>
        <end position="95"/>
    </location>
</feature>
<dbReference type="EMBL" id="ML976618">
    <property type="protein sequence ID" value="KAF1841321.1"/>
    <property type="molecule type" value="Genomic_DNA"/>
</dbReference>
<evidence type="ECO:0000259" key="3">
    <source>
        <dbReference type="Pfam" id="PF26648"/>
    </source>
</evidence>
<evidence type="ECO:0000313" key="4">
    <source>
        <dbReference type="EMBL" id="KAF1841321.1"/>
    </source>
</evidence>
<dbReference type="PANTHER" id="PTHR42085">
    <property type="entry name" value="F-BOX DOMAIN-CONTAINING PROTEIN"/>
    <property type="match status" value="1"/>
</dbReference>
<accession>A0A9P4G951</accession>
<dbReference type="Pfam" id="PF26648">
    <property type="entry name" value="zf_Tbcl_4"/>
    <property type="match status" value="1"/>
</dbReference>
<dbReference type="PANTHER" id="PTHR42085:SF2">
    <property type="entry name" value="F-BOX DOMAIN-CONTAINING PROTEIN"/>
    <property type="match status" value="1"/>
</dbReference>
<dbReference type="RefSeq" id="XP_040783884.1">
    <property type="nucleotide sequence ID" value="XM_040932085.1"/>
</dbReference>
<feature type="compositionally biased region" description="Polar residues" evidence="1">
    <location>
        <begin position="544"/>
        <end position="556"/>
    </location>
</feature>
<dbReference type="GeneID" id="63849337"/>
<dbReference type="InterPro" id="IPR058252">
    <property type="entry name" value="zf_Tbcl_4"/>
</dbReference>
<sequence length="777" mass="87226">MASATPIHFGFVRLEESSSPEQSVSGLELSPTRIEAPASVEPKDAKDPEGFLKRCSGYNKKTKLRCGASIGKRSQQNTQATYLPTCSNHRDQQSFAGWCQHQHAGGKRCGRLFRWVRPYFELCGDHQGLPDSPCYFLKLPLELRHEIFRYLLPTKPIGSSTAALHDGLDDEFDAAHVPNGLMTARTRALIINPHHVAPPGPGSVFPTPLVDLLLVNRQICHEVKDLLYSIATFTIDVRKDGTFMCGRRLLEPRRADGSSHFLADEADEAKERFLRTFDWAAVKNYSVDILLENWSCPPHQTQASTWDEEVEIYDIRDYVSVVVSGILAKSHHLCKLQVRLCLADFKWQEEQIMTNAKLIVSPFERLRNVRQPHLAGVFFGRPYHNSMLSVQRPPHSTTKGPLNPPPICSVPPFLTHLPVMLPGMAAFDAYTADWARCMSASSSAPVCKKPPIREMFTEFKDFYSKLSNIVPDITYRNGRHTFLHRARVAREQENVAQFRHLRNELIQFWYAYVEQEERKKTDMNSRLSKMLDTDTYPSHEWEESSNPTRRNSSAAQSPVVLNALTMAKEGIPMTGNHIAPSEHNFGEMQLRQYREWHRLMRHQRQGVPAGVQYQQSQDLARAHHQEAQYYAQQQSQLHAQNIAALRELSTRRAENANNGVTSITSSTSDLYAPPSSSLLRSSADTALTYQTVNSQLLPGFNPNASSEPGPSLTKKQKIDSGIEEAAYGGMIAHTDVPMGVAVDVNVNGVETLLQGNSSSMPPPITPYVGKGKGKMEM</sequence>
<dbReference type="InterPro" id="IPR058251">
    <property type="entry name" value="zf_Tbcl_3"/>
</dbReference>
<name>A0A9P4G951_9PLEO</name>
<feature type="compositionally biased region" description="Basic and acidic residues" evidence="1">
    <location>
        <begin position="521"/>
        <end position="542"/>
    </location>
</feature>
<protein>
    <recommendedName>
        <fullName evidence="6">F-box domain-containing protein</fullName>
    </recommendedName>
</protein>
<keyword evidence="5" id="KW-1185">Reference proteome</keyword>
<reference evidence="4" key="1">
    <citation type="submission" date="2020-01" db="EMBL/GenBank/DDBJ databases">
        <authorList>
            <consortium name="DOE Joint Genome Institute"/>
            <person name="Haridas S."/>
            <person name="Albert R."/>
            <person name="Binder M."/>
            <person name="Bloem J."/>
            <person name="Labutti K."/>
            <person name="Salamov A."/>
            <person name="Andreopoulos B."/>
            <person name="Baker S.E."/>
            <person name="Barry K."/>
            <person name="Bills G."/>
            <person name="Bluhm B.H."/>
            <person name="Cannon C."/>
            <person name="Castanera R."/>
            <person name="Culley D.E."/>
            <person name="Daum C."/>
            <person name="Ezra D."/>
            <person name="Gonzalez J.B."/>
            <person name="Henrissat B."/>
            <person name="Kuo A."/>
            <person name="Liang C."/>
            <person name="Lipzen A."/>
            <person name="Lutzoni F."/>
            <person name="Magnuson J."/>
            <person name="Mondo S."/>
            <person name="Nolan M."/>
            <person name="Ohm R."/>
            <person name="Pangilinan J."/>
            <person name="Park H.-J."/>
            <person name="Ramirez L."/>
            <person name="Alfaro M."/>
            <person name="Sun H."/>
            <person name="Tritt A."/>
            <person name="Yoshinaga Y."/>
            <person name="Zwiers L.-H."/>
            <person name="Turgeon B.G."/>
            <person name="Goodwin S.B."/>
            <person name="Spatafora J.W."/>
            <person name="Crous P.W."/>
            <person name="Grigoriev I.V."/>
        </authorList>
    </citation>
    <scope>NUCLEOTIDE SEQUENCE</scope>
    <source>
        <strain evidence="4">CBS 394.84</strain>
    </source>
</reference>
<dbReference type="Pfam" id="PF26647">
    <property type="entry name" value="zf_Tbcl_3"/>
    <property type="match status" value="1"/>
</dbReference>
<evidence type="ECO:0000313" key="5">
    <source>
        <dbReference type="Proteomes" id="UP000800039"/>
    </source>
</evidence>
<dbReference type="Proteomes" id="UP000800039">
    <property type="component" value="Unassembled WGS sequence"/>
</dbReference>
<feature type="region of interest" description="Disordered" evidence="1">
    <location>
        <begin position="15"/>
        <end position="46"/>
    </location>
</feature>
<evidence type="ECO:0000256" key="1">
    <source>
        <dbReference type="SAM" id="MobiDB-lite"/>
    </source>
</evidence>
<evidence type="ECO:0008006" key="6">
    <source>
        <dbReference type="Google" id="ProtNLM"/>
    </source>
</evidence>